<keyword evidence="4 10" id="KW-0479">Metal-binding</keyword>
<proteinExistence type="inferred from homology"/>
<dbReference type="GO" id="GO:0070284">
    <property type="term" value="F:phosphomethylpyrimidine synthase activity"/>
    <property type="evidence" value="ECO:0007669"/>
    <property type="project" value="UniProtKB-EC"/>
</dbReference>
<dbReference type="SFLD" id="SFLDG01114">
    <property type="entry name" value="phosphomethylpyrimidine_syntha"/>
    <property type="match status" value="1"/>
</dbReference>
<evidence type="ECO:0000256" key="8">
    <source>
        <dbReference type="ARBA" id="ARBA00023014"/>
    </source>
</evidence>
<gene>
    <name evidence="10" type="primary">thiC</name>
    <name evidence="11" type="ordered locus">Afer_1859</name>
</gene>
<dbReference type="GO" id="GO:0009229">
    <property type="term" value="P:thiamine diphosphate biosynthetic process"/>
    <property type="evidence" value="ECO:0007669"/>
    <property type="project" value="UniProtKB-UniRule"/>
</dbReference>
<dbReference type="HAMAP" id="MF_00089">
    <property type="entry name" value="ThiC"/>
    <property type="match status" value="1"/>
</dbReference>
<dbReference type="GO" id="GO:0051539">
    <property type="term" value="F:4 iron, 4 sulfur cluster binding"/>
    <property type="evidence" value="ECO:0007669"/>
    <property type="project" value="UniProtKB-KW"/>
</dbReference>
<feature type="binding site" evidence="10">
    <location>
        <position position="281"/>
    </location>
    <ligand>
        <name>substrate</name>
    </ligand>
</feature>
<evidence type="ECO:0000256" key="3">
    <source>
        <dbReference type="ARBA" id="ARBA00022691"/>
    </source>
</evidence>
<dbReference type="SFLD" id="SFLDF00407">
    <property type="entry name" value="phosphomethylpyrimidine_syntha"/>
    <property type="match status" value="1"/>
</dbReference>
<feature type="binding site" evidence="10">
    <location>
        <position position="537"/>
    </location>
    <ligand>
        <name>[4Fe-4S] cluster</name>
        <dbReference type="ChEBI" id="CHEBI:49883"/>
        <note>4Fe-4S-S-AdoMet</note>
    </ligand>
</feature>
<evidence type="ECO:0000256" key="2">
    <source>
        <dbReference type="ARBA" id="ARBA00022485"/>
    </source>
</evidence>
<evidence type="ECO:0000256" key="4">
    <source>
        <dbReference type="ARBA" id="ARBA00022723"/>
    </source>
</evidence>
<dbReference type="GO" id="GO:0009228">
    <property type="term" value="P:thiamine biosynthetic process"/>
    <property type="evidence" value="ECO:0007669"/>
    <property type="project" value="UniProtKB-UniRule"/>
</dbReference>
<keyword evidence="3 10" id="KW-0949">S-adenosyl-L-methionine</keyword>
<evidence type="ECO:0000256" key="1">
    <source>
        <dbReference type="ARBA" id="ARBA00003175"/>
    </source>
</evidence>
<feature type="binding site" evidence="10">
    <location>
        <position position="449"/>
    </location>
    <ligand>
        <name>Zn(2+)</name>
        <dbReference type="ChEBI" id="CHEBI:29105"/>
    </ligand>
</feature>
<evidence type="ECO:0000256" key="7">
    <source>
        <dbReference type="ARBA" id="ARBA00023004"/>
    </source>
</evidence>
<feature type="binding site" evidence="10">
    <location>
        <position position="245"/>
    </location>
    <ligand>
        <name>substrate</name>
    </ligand>
</feature>
<dbReference type="EC" id="4.1.99.17" evidence="10"/>
<keyword evidence="6 10" id="KW-0784">Thiamine biosynthesis</keyword>
<dbReference type="PANTHER" id="PTHR30557">
    <property type="entry name" value="THIAMINE BIOSYNTHESIS PROTEIN THIC"/>
    <property type="match status" value="1"/>
</dbReference>
<feature type="binding site" evidence="10">
    <location>
        <begin position="301"/>
        <end position="303"/>
    </location>
    <ligand>
        <name>substrate</name>
    </ligand>
</feature>
<comment type="catalytic activity">
    <reaction evidence="10">
        <text>5-amino-1-(5-phospho-beta-D-ribosyl)imidazole + S-adenosyl-L-methionine = 4-amino-2-methyl-5-(phosphooxymethyl)pyrimidine + CO + 5'-deoxyadenosine + formate + L-methionine + 3 H(+)</text>
        <dbReference type="Rhea" id="RHEA:24840"/>
        <dbReference type="ChEBI" id="CHEBI:15378"/>
        <dbReference type="ChEBI" id="CHEBI:15740"/>
        <dbReference type="ChEBI" id="CHEBI:17245"/>
        <dbReference type="ChEBI" id="CHEBI:17319"/>
        <dbReference type="ChEBI" id="CHEBI:57844"/>
        <dbReference type="ChEBI" id="CHEBI:58354"/>
        <dbReference type="ChEBI" id="CHEBI:59789"/>
        <dbReference type="ChEBI" id="CHEBI:137981"/>
        <dbReference type="EC" id="4.1.99.17"/>
    </reaction>
</comment>
<keyword evidence="2 10" id="KW-0004">4Fe-4S</keyword>
<dbReference type="KEGG" id="afo:Afer_1859"/>
<evidence type="ECO:0000256" key="9">
    <source>
        <dbReference type="ARBA" id="ARBA00023239"/>
    </source>
</evidence>
<dbReference type="eggNOG" id="COG0422">
    <property type="taxonomic scope" value="Bacteria"/>
</dbReference>
<feature type="binding site" evidence="10">
    <location>
        <position position="532"/>
    </location>
    <ligand>
        <name>[4Fe-4S] cluster</name>
        <dbReference type="ChEBI" id="CHEBI:49883"/>
        <note>4Fe-4S-S-AdoMet</note>
    </ligand>
</feature>
<dbReference type="GO" id="GO:0008270">
    <property type="term" value="F:zinc ion binding"/>
    <property type="evidence" value="ECO:0007669"/>
    <property type="project" value="UniProtKB-UniRule"/>
</dbReference>
<comment type="cofactor">
    <cofactor evidence="10">
        <name>[4Fe-4S] cluster</name>
        <dbReference type="ChEBI" id="CHEBI:49883"/>
    </cofactor>
    <text evidence="10">Binds 1 [4Fe-4S] cluster per subunit. The cluster is coordinated with 3 cysteines and an exchangeable S-adenosyl-L-methionine.</text>
</comment>
<comment type="similarity">
    <text evidence="10">Belongs to the ThiC family.</text>
</comment>
<dbReference type="PANTHER" id="PTHR30557:SF1">
    <property type="entry name" value="PHOSPHOMETHYLPYRIMIDINE SYNTHASE, CHLOROPLASTIC"/>
    <property type="match status" value="1"/>
</dbReference>
<dbReference type="HOGENOM" id="CLU_013181_2_2_11"/>
<dbReference type="UniPathway" id="UPA00060"/>
<dbReference type="Pfam" id="PF01964">
    <property type="entry name" value="ThiC_Rad_SAM"/>
    <property type="match status" value="1"/>
</dbReference>
<evidence type="ECO:0000256" key="6">
    <source>
        <dbReference type="ARBA" id="ARBA00022977"/>
    </source>
</evidence>
<comment type="function">
    <text evidence="1 10">Catalyzes the synthesis of the hydroxymethylpyrimidine phosphate (HMP-P) moiety of thiamine from aminoimidazole ribotide (AIR) in a radical S-adenosyl-L-methionine (SAM)-dependent reaction.</text>
</comment>
<dbReference type="NCBIfam" id="NF006763">
    <property type="entry name" value="PRK09284.1"/>
    <property type="match status" value="1"/>
</dbReference>
<feature type="binding site" evidence="10">
    <location>
        <position position="385"/>
    </location>
    <ligand>
        <name>Zn(2+)</name>
        <dbReference type="ChEBI" id="CHEBI:29105"/>
    </ligand>
</feature>
<dbReference type="RefSeq" id="WP_015799250.1">
    <property type="nucleotide sequence ID" value="NC_013124.1"/>
</dbReference>
<feature type="binding site" evidence="10">
    <location>
        <position position="187"/>
    </location>
    <ligand>
        <name>substrate</name>
    </ligand>
</feature>
<keyword evidence="9 10" id="KW-0456">Lyase</keyword>
<feature type="binding site" evidence="10">
    <location>
        <position position="529"/>
    </location>
    <ligand>
        <name>[4Fe-4S] cluster</name>
        <dbReference type="ChEBI" id="CHEBI:49883"/>
        <note>4Fe-4S-S-AdoMet</note>
    </ligand>
</feature>
<evidence type="ECO:0000256" key="5">
    <source>
        <dbReference type="ARBA" id="ARBA00022833"/>
    </source>
</evidence>
<dbReference type="Proteomes" id="UP000000771">
    <property type="component" value="Chromosome"/>
</dbReference>
<dbReference type="AlphaFoldDB" id="C7M1C5"/>
<dbReference type="NCBIfam" id="NF009895">
    <property type="entry name" value="PRK13352.1"/>
    <property type="match status" value="1"/>
</dbReference>
<dbReference type="OrthoDB" id="9805897at2"/>
<keyword evidence="8 10" id="KW-0411">Iron-sulfur</keyword>
<evidence type="ECO:0000313" key="12">
    <source>
        <dbReference type="Proteomes" id="UP000000771"/>
    </source>
</evidence>
<accession>C7M1C5</accession>
<dbReference type="InterPro" id="IPR038521">
    <property type="entry name" value="ThiC/Bza_core_dom"/>
</dbReference>
<feature type="binding site" evidence="10">
    <location>
        <position position="381"/>
    </location>
    <ligand>
        <name>substrate</name>
    </ligand>
</feature>
<keyword evidence="5 10" id="KW-0862">Zinc</keyword>
<dbReference type="Gene3D" id="3.20.20.540">
    <property type="entry name" value="Radical SAM ThiC family, central domain"/>
    <property type="match status" value="1"/>
</dbReference>
<reference evidence="11 12" key="1">
    <citation type="journal article" date="2009" name="Stand. Genomic Sci.">
        <title>Complete genome sequence of Acidimicrobium ferrooxidans type strain (ICP).</title>
        <authorList>
            <person name="Clum A."/>
            <person name="Nolan M."/>
            <person name="Lang E."/>
            <person name="Glavina Del Rio T."/>
            <person name="Tice H."/>
            <person name="Copeland A."/>
            <person name="Cheng J.F."/>
            <person name="Lucas S."/>
            <person name="Chen F."/>
            <person name="Bruce D."/>
            <person name="Goodwin L."/>
            <person name="Pitluck S."/>
            <person name="Ivanova N."/>
            <person name="Mavrommatis K."/>
            <person name="Mikhailova N."/>
            <person name="Pati A."/>
            <person name="Chen A."/>
            <person name="Palaniappan K."/>
            <person name="Goker M."/>
            <person name="Spring S."/>
            <person name="Land M."/>
            <person name="Hauser L."/>
            <person name="Chang Y.J."/>
            <person name="Jeffries C.C."/>
            <person name="Chain P."/>
            <person name="Bristow J."/>
            <person name="Eisen J.A."/>
            <person name="Markowitz V."/>
            <person name="Hugenholtz P."/>
            <person name="Kyrpides N.C."/>
            <person name="Klenk H.P."/>
            <person name="Lapidus A."/>
        </authorList>
    </citation>
    <scope>NUCLEOTIDE SEQUENCE [LARGE SCALE GENOMIC DNA]</scope>
    <source>
        <strain evidence="12">DSM 10331 / JCM 15462 / NBRC 103882 / ICP</strain>
    </source>
</reference>
<dbReference type="Gene3D" id="6.10.250.620">
    <property type="match status" value="1"/>
</dbReference>
<dbReference type="STRING" id="525909.Afer_1859"/>
<evidence type="ECO:0000313" key="11">
    <source>
        <dbReference type="EMBL" id="ACU54773.1"/>
    </source>
</evidence>
<comment type="pathway">
    <text evidence="10">Cofactor biosynthesis; thiamine diphosphate biosynthesis.</text>
</comment>
<dbReference type="SFLD" id="SFLDS00113">
    <property type="entry name" value="Radical_SAM_Phosphomethylpyrim"/>
    <property type="match status" value="1"/>
</dbReference>
<dbReference type="FunFam" id="3.20.20.540:FF:000001">
    <property type="entry name" value="Phosphomethylpyrimidine synthase"/>
    <property type="match status" value="1"/>
</dbReference>
<organism evidence="11 12">
    <name type="scientific">Acidimicrobium ferrooxidans (strain DSM 10331 / JCM 15462 / NBRC 103882 / ICP)</name>
    <dbReference type="NCBI Taxonomy" id="525909"/>
    <lineage>
        <taxon>Bacteria</taxon>
        <taxon>Bacillati</taxon>
        <taxon>Actinomycetota</taxon>
        <taxon>Acidimicrobiia</taxon>
        <taxon>Acidimicrobiales</taxon>
        <taxon>Acidimicrobiaceae</taxon>
        <taxon>Acidimicrobium</taxon>
    </lineage>
</organism>
<dbReference type="NCBIfam" id="TIGR00190">
    <property type="entry name" value="thiC"/>
    <property type="match status" value="1"/>
</dbReference>
<dbReference type="EMBL" id="CP001631">
    <property type="protein sequence ID" value="ACU54773.1"/>
    <property type="molecule type" value="Genomic_DNA"/>
</dbReference>
<keyword evidence="7 10" id="KW-0408">Iron</keyword>
<name>C7M1C5_ACIFD</name>
<feature type="binding site" evidence="10">
    <location>
        <position position="408"/>
    </location>
    <ligand>
        <name>substrate</name>
    </ligand>
</feature>
<feature type="binding site" evidence="10">
    <location>
        <begin position="342"/>
        <end position="345"/>
    </location>
    <ligand>
        <name>substrate</name>
    </ligand>
</feature>
<dbReference type="InterPro" id="IPR002817">
    <property type="entry name" value="ThiC/BzaA/B"/>
</dbReference>
<evidence type="ECO:0000256" key="10">
    <source>
        <dbReference type="HAMAP-Rule" id="MF_00089"/>
    </source>
</evidence>
<feature type="binding site" evidence="10">
    <location>
        <position position="216"/>
    </location>
    <ligand>
        <name>substrate</name>
    </ligand>
</feature>
<keyword evidence="12" id="KW-1185">Reference proteome</keyword>
<protein>
    <recommendedName>
        <fullName evidence="10">Phosphomethylpyrimidine synthase</fullName>
        <ecNumber evidence="10">4.1.99.17</ecNumber>
    </recommendedName>
    <alternativeName>
        <fullName evidence="10">Hydroxymethylpyrimidine phosphate synthase</fullName>
        <shortName evidence="10">HMP-P synthase</shortName>
        <shortName evidence="10">HMP-phosphate synthase</shortName>
        <shortName evidence="10">HMPP synthase</shortName>
    </alternativeName>
    <alternativeName>
        <fullName evidence="10">Thiamine biosynthesis protein ThiC</fullName>
    </alternativeName>
</protein>
<sequence>MNTIPVASLRRRHVDEAPTDHVVQAAHPQQRRVVREAPPLPHDLSGDDDTVLVPFLEVATAEGPVILPTSLPGAPLGSDGLPQVRAQVLRHRYGATVTRTLPGGPLPNGAPARPTYAANQILTQRTLARRGFGSWELRFVAAREQVTLERVLDDVASGRAVVPANPNHPELEPTIIGRNYRTKVNVNLGASSVRADIDEELAKVAVALQGGADTIMDLSTGTKLAWVREWILRNSSVPVGTVPIYEALDRVGGRPERLSWSLFAEVLEEQALQGVDYVTVHAGLLRDYVPLAARRTTGIVSRGGSLMAAWSQHHQRENFLFEHFDELLAIAGRYDLTLSLGDGLRPGSTADANDEAQLAELRTLGDLARRAGEVGVQAMIEGPGHVPLHKIAENALLEQELCDDAPFYTLGPLAIDVAAGWDHVSSAIGAAVIGAHGAAMLCYVTPKEHLGLPNPEDVRAGLIAYRIAAHAADLAKGINGAQAWDDAMSRARYEFRWNDQFALAIDPAGAQAHHDESLPARAAKDAEFCSMCGPNFCAMAHSHRALHDA</sequence>
<dbReference type="InterPro" id="IPR037509">
    <property type="entry name" value="ThiC"/>
</dbReference>